<feature type="region of interest" description="Disordered" evidence="2">
    <location>
        <begin position="220"/>
        <end position="314"/>
    </location>
</feature>
<comment type="similarity">
    <text evidence="1">Belongs to the FHIP family.</text>
</comment>
<dbReference type="PANTHER" id="PTHR21705:SF11">
    <property type="entry name" value="FHIP FAMILY PROTEIN CG3558"/>
    <property type="match status" value="1"/>
</dbReference>
<evidence type="ECO:0000256" key="2">
    <source>
        <dbReference type="SAM" id="MobiDB-lite"/>
    </source>
</evidence>
<feature type="compositionally biased region" description="Basic and acidic residues" evidence="2">
    <location>
        <begin position="983"/>
        <end position="996"/>
    </location>
</feature>
<evidence type="ECO:0000256" key="1">
    <source>
        <dbReference type="ARBA" id="ARBA00024336"/>
    </source>
</evidence>
<evidence type="ECO:0000313" key="5">
    <source>
        <dbReference type="Proteomes" id="UP000886653"/>
    </source>
</evidence>
<dbReference type="InterPro" id="IPR019384">
    <property type="entry name" value="FHIP"/>
</dbReference>
<dbReference type="Pfam" id="PF10257">
    <property type="entry name" value="RAI16-like"/>
    <property type="match status" value="1"/>
</dbReference>
<gene>
    <name evidence="4" type="ORF">CROQUDRAFT_670193</name>
</gene>
<accession>A0A9P6TD73</accession>
<feature type="compositionally biased region" description="Low complexity" evidence="2">
    <location>
        <begin position="274"/>
        <end position="313"/>
    </location>
</feature>
<feature type="region of interest" description="Disordered" evidence="2">
    <location>
        <begin position="1123"/>
        <end position="1144"/>
    </location>
</feature>
<feature type="compositionally biased region" description="Polar residues" evidence="2">
    <location>
        <begin position="238"/>
        <end position="259"/>
    </location>
</feature>
<name>A0A9P6TD73_9BASI</name>
<dbReference type="EMBL" id="MU167241">
    <property type="protein sequence ID" value="KAG0148072.1"/>
    <property type="molecule type" value="Genomic_DNA"/>
</dbReference>
<keyword evidence="5" id="KW-1185">Reference proteome</keyword>
<feature type="domain" description="FHF complex subunit HOOK-interacting protein C-terminal" evidence="3">
    <location>
        <begin position="924"/>
        <end position="967"/>
    </location>
</feature>
<organism evidence="4 5">
    <name type="scientific">Cronartium quercuum f. sp. fusiforme G11</name>
    <dbReference type="NCBI Taxonomy" id="708437"/>
    <lineage>
        <taxon>Eukaryota</taxon>
        <taxon>Fungi</taxon>
        <taxon>Dikarya</taxon>
        <taxon>Basidiomycota</taxon>
        <taxon>Pucciniomycotina</taxon>
        <taxon>Pucciniomycetes</taxon>
        <taxon>Pucciniales</taxon>
        <taxon>Coleosporiaceae</taxon>
        <taxon>Cronartium</taxon>
    </lineage>
</organism>
<evidence type="ECO:0000313" key="4">
    <source>
        <dbReference type="EMBL" id="KAG0148072.1"/>
    </source>
</evidence>
<feature type="region of interest" description="Disordered" evidence="2">
    <location>
        <begin position="510"/>
        <end position="543"/>
    </location>
</feature>
<dbReference type="Pfam" id="PF19314">
    <property type="entry name" value="DUF5917"/>
    <property type="match status" value="1"/>
</dbReference>
<comment type="caution">
    <text evidence="4">The sequence shown here is derived from an EMBL/GenBank/DDBJ whole genome shotgun (WGS) entry which is preliminary data.</text>
</comment>
<dbReference type="AlphaFoldDB" id="A0A9P6TD73"/>
<proteinExistence type="inferred from homology"/>
<feature type="region of interest" description="Disordered" evidence="2">
    <location>
        <begin position="7"/>
        <end position="32"/>
    </location>
</feature>
<feature type="compositionally biased region" description="Acidic residues" evidence="2">
    <location>
        <begin position="970"/>
        <end position="982"/>
    </location>
</feature>
<dbReference type="PANTHER" id="PTHR21705">
    <property type="entry name" value="RAI16 PROTEIN-RELATED"/>
    <property type="match status" value="1"/>
</dbReference>
<sequence length="1250" mass="138026">MSFLKALFNPSNHHPSTQQSPTRHEPEPEPQSALLSFQSSWNQIKNALSSPTHRQQTLQSTDIKLHLDRLWESLAVENHIPISAMNSSGSKTLTSAYTGECVEYFLKHDVPGTLVALSLPDQPLGVKGLVIGFFLSLVVFMDEHFVVHAKVHKPLVRLLRSCVEPELDSEEADEPGWRTKESAYEEAVVEVMCHLCSRIKTFPELLAVFLHNRSRTTNNTFTSQTTQLSWPPSPYLQPATSISSSGTQSPNPYSQPSQRKSVHFSPQPRPLSPSPSVLSSAIAPSDSLNQSTLSSSTIDNQPSASRRSTPTSPLLDSLTASALKPDSDMLIFSYLLRFLHRDGRTGDLARAGLLFLMELAMGRSQPPTTQNALGEFESSSKPTKAAEAAAVAFGEWILDSDFADVLGAGIGAAYGLLPSRLLITPRHENPKSGMVLGGMGTHLEDEEEDEQEGGRSSEERERERRRNQVFNGLGVSGSEEFRAQMDLFLKLVEFAQDVLRNTTTSALHHYLAPPDPIGPGRALTKVEEKEEEEEEEEEGPTPSEIVAAAISSAVLGSIRNLFLNAIMYPSILECSDEDGSAVAVMSYLEAVLSLLETDGELADGLLRFLMTEDNEVSEPLPRTTHANRRSGVMQMIKADYNQARPRASGTGISYFNSLGRFTLKDLLINHATSPHAPTATAALKLLHVILTRHDRYALPLLDIIPDPRATAFPFPNDDDDEEEFAVEPARKTVLGHTEELESDEDEEFTYPSIVQEEDEEEAFVYPSKTEEEPFSYPVLSEPGSPPRRRDLTNQALMSTPATHTARSSFPRSSPAPTYQSHLDALEYVRRVISIIEPVSKASDQEGVCSTAFGHYLLDAEAELTGTATFRRGLLAAACAPASAIQPVPVPPPPAHHYHQRVHEWETMGLIDYPVIRHRLVPAAPLLASLLTGLRRFFCQSPETNLILTGCLASLAACPTRSLDGWLLPVSEEEEETEEEGEDFWARDRSEGNREGDDRSIDFVVDELASCPSSSRKKMKKMNLLVEGSGTNSTSVLEIYSQLAEEVERYRDSIEGFDRYLAERREGLVFVENLEDALASGSDGFGISNGIEGEKLQHKSVDVNKLPKVTKEISFFSSLFKPSPPKTSTQVRSPTTPITPDRTTNVQPFRDHYNQTRSIKLPIKSYSSPSLSLTLSSIEEVVLTPTKSTINGKENNKKDINKKQQEKVKDLEEVSLSMILDNIVILEESSKELGAIISGRKSLGIDLIRFF</sequence>
<evidence type="ECO:0000259" key="3">
    <source>
        <dbReference type="Pfam" id="PF19314"/>
    </source>
</evidence>
<feature type="compositionally biased region" description="Polar residues" evidence="2">
    <location>
        <begin position="9"/>
        <end position="21"/>
    </location>
</feature>
<reference evidence="4" key="1">
    <citation type="submission" date="2013-11" db="EMBL/GenBank/DDBJ databases">
        <title>Genome sequence of the fusiform rust pathogen reveals effectors for host alternation and coevolution with pine.</title>
        <authorList>
            <consortium name="DOE Joint Genome Institute"/>
            <person name="Smith K."/>
            <person name="Pendleton A."/>
            <person name="Kubisiak T."/>
            <person name="Anderson C."/>
            <person name="Salamov A."/>
            <person name="Aerts A."/>
            <person name="Riley R."/>
            <person name="Clum A."/>
            <person name="Lindquist E."/>
            <person name="Ence D."/>
            <person name="Campbell M."/>
            <person name="Kronenberg Z."/>
            <person name="Feau N."/>
            <person name="Dhillon B."/>
            <person name="Hamelin R."/>
            <person name="Burleigh J."/>
            <person name="Smith J."/>
            <person name="Yandell M."/>
            <person name="Nelson C."/>
            <person name="Grigoriev I."/>
            <person name="Davis J."/>
        </authorList>
    </citation>
    <scope>NUCLEOTIDE SEQUENCE</scope>
    <source>
        <strain evidence="4">G11</strain>
    </source>
</reference>
<feature type="compositionally biased region" description="Polar residues" evidence="2">
    <location>
        <begin position="1129"/>
        <end position="1144"/>
    </location>
</feature>
<feature type="region of interest" description="Disordered" evidence="2">
    <location>
        <begin position="428"/>
        <end position="465"/>
    </location>
</feature>
<dbReference type="Proteomes" id="UP000886653">
    <property type="component" value="Unassembled WGS sequence"/>
</dbReference>
<dbReference type="OrthoDB" id="5350595at2759"/>
<feature type="compositionally biased region" description="Acidic residues" evidence="2">
    <location>
        <begin position="529"/>
        <end position="539"/>
    </location>
</feature>
<protein>
    <recommendedName>
        <fullName evidence="3">FHF complex subunit HOOK-interacting protein C-terminal domain-containing protein</fullName>
    </recommendedName>
</protein>
<feature type="compositionally biased region" description="Basic and acidic residues" evidence="2">
    <location>
        <begin position="452"/>
        <end position="465"/>
    </location>
</feature>
<dbReference type="InterPro" id="IPR045669">
    <property type="entry name" value="FHIP_C"/>
</dbReference>
<feature type="region of interest" description="Disordered" evidence="2">
    <location>
        <begin position="970"/>
        <end position="996"/>
    </location>
</feature>